<proteinExistence type="predicted"/>
<comment type="caution">
    <text evidence="1">The sequence shown here is derived from an EMBL/GenBank/DDBJ whole genome shotgun (WGS) entry which is preliminary data.</text>
</comment>
<organism evidence="1 2">
    <name type="scientific">Metabacillus fastidiosus</name>
    <dbReference type="NCBI Taxonomy" id="1458"/>
    <lineage>
        <taxon>Bacteria</taxon>
        <taxon>Bacillati</taxon>
        <taxon>Bacillota</taxon>
        <taxon>Bacilli</taxon>
        <taxon>Bacillales</taxon>
        <taxon>Bacillaceae</taxon>
        <taxon>Metabacillus</taxon>
    </lineage>
</organism>
<reference evidence="1 2" key="1">
    <citation type="submission" date="2023-03" db="EMBL/GenBank/DDBJ databases">
        <title>Bacillus Genome Sequencing.</title>
        <authorList>
            <person name="Dunlap C."/>
        </authorList>
    </citation>
    <scope>NUCLEOTIDE SEQUENCE [LARGE SCALE GENOMIC DNA]</scope>
    <source>
        <strain evidence="1 2">NRS-1717</strain>
    </source>
</reference>
<dbReference type="Proteomes" id="UP001342826">
    <property type="component" value="Unassembled WGS sequence"/>
</dbReference>
<evidence type="ECO:0000313" key="2">
    <source>
        <dbReference type="Proteomes" id="UP001342826"/>
    </source>
</evidence>
<keyword evidence="2" id="KW-1185">Reference proteome</keyword>
<name>A0ABU6NW28_9BACI</name>
<dbReference type="EMBL" id="JARTFS010000006">
    <property type="protein sequence ID" value="MED4401331.1"/>
    <property type="molecule type" value="Genomic_DNA"/>
</dbReference>
<accession>A0ABU6NW28</accession>
<protein>
    <submittedName>
        <fullName evidence="1">Uncharacterized protein</fullName>
    </submittedName>
</protein>
<sequence length="91" mass="10847">MFELDREKVYIAHFFKSVEEIGYSNVERIEYFIVPRKTHCYVYFGYELKQHRGYFPLEWFTDFSEVDSLPACEQGEIEQLSLFEEGLSNAG</sequence>
<dbReference type="GeneID" id="301140746"/>
<dbReference type="RefSeq" id="WP_066228218.1">
    <property type="nucleotide sequence ID" value="NZ_JARTFQ010000005.1"/>
</dbReference>
<evidence type="ECO:0000313" key="1">
    <source>
        <dbReference type="EMBL" id="MED4401331.1"/>
    </source>
</evidence>
<gene>
    <name evidence="1" type="ORF">P9271_08380</name>
</gene>